<dbReference type="GO" id="GO:0010181">
    <property type="term" value="F:FMN binding"/>
    <property type="evidence" value="ECO:0007669"/>
    <property type="project" value="InterPro"/>
</dbReference>
<proteinExistence type="inferred from homology"/>
<name>A0A017RXF9_9CLOT</name>
<gene>
    <name evidence="3" type="ORF">Q428_02855</name>
</gene>
<dbReference type="InterPro" id="IPR002563">
    <property type="entry name" value="Flavin_Rdtase-like_dom"/>
</dbReference>
<dbReference type="OrthoDB" id="9791490at2"/>
<dbReference type="STRING" id="1403537.Q428_02855"/>
<dbReference type="PANTHER" id="PTHR43567">
    <property type="entry name" value="FLAVOREDOXIN-RELATED-RELATED"/>
    <property type="match status" value="1"/>
</dbReference>
<accession>A0A017RXF9</accession>
<comment type="caution">
    <text evidence="3">The sequence shown here is derived from an EMBL/GenBank/DDBJ whole genome shotgun (WGS) entry which is preliminary data.</text>
</comment>
<dbReference type="PANTHER" id="PTHR43567:SF5">
    <property type="entry name" value="HYPOTHETICAL CYTOSOLIC PROTEIN"/>
    <property type="match status" value="1"/>
</dbReference>
<protein>
    <submittedName>
        <fullName evidence="3">Flavin reductase</fullName>
    </submittedName>
</protein>
<dbReference type="InterPro" id="IPR052174">
    <property type="entry name" value="Flavoredoxin"/>
</dbReference>
<dbReference type="Pfam" id="PF01613">
    <property type="entry name" value="Flavin_Reduct"/>
    <property type="match status" value="1"/>
</dbReference>
<dbReference type="Proteomes" id="UP000019681">
    <property type="component" value="Unassembled WGS sequence"/>
</dbReference>
<evidence type="ECO:0000259" key="2">
    <source>
        <dbReference type="Pfam" id="PF01613"/>
    </source>
</evidence>
<dbReference type="Gene3D" id="2.30.110.10">
    <property type="entry name" value="Electron Transport, Fmn-binding Protein, Chain A"/>
    <property type="match status" value="1"/>
</dbReference>
<comment type="similarity">
    <text evidence="1">Belongs to the flavoredoxin family.</text>
</comment>
<sequence length="167" mass="19309">MYREIKFSEMSKELLEQLQKGAFLTVKDGDKVNTMTIAWGSLGFMWYKPIFTAMVRYSRYTYELIEKAGEFTVSFPLNGQLKEELGFCGTKSGRDLDKIKECDLKIKAGDVVNTPVLDQCDLHLECKIVYKQPMDEKNVCQEIKDKAYPQGNYHVLYFGEIVKAYIK</sequence>
<dbReference type="RefSeq" id="WP_035377960.1">
    <property type="nucleotide sequence ID" value="NZ_AZQP01000005.1"/>
</dbReference>
<dbReference type="GO" id="GO:0016646">
    <property type="term" value="F:oxidoreductase activity, acting on the CH-NH group of donors, NAD or NADP as acceptor"/>
    <property type="evidence" value="ECO:0007669"/>
    <property type="project" value="UniProtKB-ARBA"/>
</dbReference>
<feature type="domain" description="Flavin reductase like" evidence="2">
    <location>
        <begin position="23"/>
        <end position="166"/>
    </location>
</feature>
<keyword evidence="4" id="KW-1185">Reference proteome</keyword>
<evidence type="ECO:0000256" key="1">
    <source>
        <dbReference type="ARBA" id="ARBA00038054"/>
    </source>
</evidence>
<dbReference type="InterPro" id="IPR012349">
    <property type="entry name" value="Split_barrel_FMN-bd"/>
</dbReference>
<dbReference type="SUPFAM" id="SSF50475">
    <property type="entry name" value="FMN-binding split barrel"/>
    <property type="match status" value="1"/>
</dbReference>
<dbReference type="EMBL" id="AZQP01000005">
    <property type="protein sequence ID" value="EYE89382.1"/>
    <property type="molecule type" value="Genomic_DNA"/>
</dbReference>
<dbReference type="AlphaFoldDB" id="A0A017RXF9"/>
<evidence type="ECO:0000313" key="4">
    <source>
        <dbReference type="Proteomes" id="UP000019681"/>
    </source>
</evidence>
<evidence type="ECO:0000313" key="3">
    <source>
        <dbReference type="EMBL" id="EYE89382.1"/>
    </source>
</evidence>
<organism evidence="3 4">
    <name type="scientific">Fervidicella metallireducens AeB</name>
    <dbReference type="NCBI Taxonomy" id="1403537"/>
    <lineage>
        <taxon>Bacteria</taxon>
        <taxon>Bacillati</taxon>
        <taxon>Bacillota</taxon>
        <taxon>Clostridia</taxon>
        <taxon>Eubacteriales</taxon>
        <taxon>Clostridiaceae</taxon>
        <taxon>Fervidicella</taxon>
    </lineage>
</organism>
<reference evidence="3 4" key="1">
    <citation type="journal article" date="2014" name="Genome Announc.">
        <title>Draft Genome Sequence of Fervidicella metallireducens Strain AeBT, an Iron-Reducing Thermoanaerobe from the Great Artesian Basin.</title>
        <authorList>
            <person name="Patel B.K."/>
        </authorList>
    </citation>
    <scope>NUCLEOTIDE SEQUENCE [LARGE SCALE GENOMIC DNA]</scope>
    <source>
        <strain evidence="3 4">AeB</strain>
    </source>
</reference>